<dbReference type="Proteomes" id="UP000008305">
    <property type="component" value="Chromosome"/>
</dbReference>
<gene>
    <name evidence="5" type="primary">adk</name>
    <name evidence="8" type="ordered locus">G5S_0898</name>
</gene>
<evidence type="ECO:0000313" key="9">
    <source>
        <dbReference type="Proteomes" id="UP000008305"/>
    </source>
</evidence>
<dbReference type="GO" id="GO:0044209">
    <property type="term" value="P:AMP salvage"/>
    <property type="evidence" value="ECO:0007669"/>
    <property type="project" value="UniProtKB-UniRule"/>
</dbReference>
<evidence type="ECO:0000256" key="7">
    <source>
        <dbReference type="RuleBase" id="RU003331"/>
    </source>
</evidence>
<keyword evidence="2 5" id="KW-0545">Nucleotide biosynthesis</keyword>
<feature type="binding site" evidence="5">
    <location>
        <begin position="14"/>
        <end position="19"/>
    </location>
    <ligand>
        <name>ATP</name>
        <dbReference type="ChEBI" id="CHEBI:30616"/>
    </ligand>
</feature>
<dbReference type="PANTHER" id="PTHR23359">
    <property type="entry name" value="NUCLEOTIDE KINASE"/>
    <property type="match status" value="1"/>
</dbReference>
<comment type="catalytic activity">
    <reaction evidence="5 7">
        <text>AMP + ATP = 2 ADP</text>
        <dbReference type="Rhea" id="RHEA:12973"/>
        <dbReference type="ChEBI" id="CHEBI:30616"/>
        <dbReference type="ChEBI" id="CHEBI:456215"/>
        <dbReference type="ChEBI" id="CHEBI:456216"/>
        <dbReference type="EC" id="2.7.4.3"/>
    </reaction>
</comment>
<comment type="function">
    <text evidence="5">Catalyzes the reversible transfer of the terminal phosphate group between ATP and AMP. Plays an important role in cellular energy homeostasis and in adenine nucleotide metabolism.</text>
</comment>
<evidence type="ECO:0000256" key="5">
    <source>
        <dbReference type="HAMAP-Rule" id="MF_00235"/>
    </source>
</evidence>
<comment type="pathway">
    <text evidence="5">Purine metabolism; AMP biosynthesis via salvage pathway; AMP from ADP: step 1/1.</text>
</comment>
<keyword evidence="1 5" id="KW-0808">Transferase</keyword>
<comment type="subunit">
    <text evidence="5 7">Monomer.</text>
</comment>
<comment type="caution">
    <text evidence="5">Lacks conserved residue(s) required for the propagation of feature annotation.</text>
</comment>
<comment type="subcellular location">
    <subcellularLocation>
        <location evidence="5 7">Cytoplasm</location>
    </subcellularLocation>
</comment>
<keyword evidence="5 7" id="KW-0067">ATP-binding</keyword>
<feature type="binding site" evidence="5">
    <location>
        <position position="96"/>
    </location>
    <ligand>
        <name>AMP</name>
        <dbReference type="ChEBI" id="CHEBI:456215"/>
    </ligand>
</feature>
<dbReference type="CDD" id="cd01428">
    <property type="entry name" value="ADK"/>
    <property type="match status" value="1"/>
</dbReference>
<comment type="similarity">
    <text evidence="5 6">Belongs to the adenylate kinase family.</text>
</comment>
<feature type="region of interest" description="NMP" evidence="5">
    <location>
        <begin position="34"/>
        <end position="63"/>
    </location>
</feature>
<keyword evidence="4 5" id="KW-0418">Kinase</keyword>
<dbReference type="GO" id="GO:0004017">
    <property type="term" value="F:AMP kinase activity"/>
    <property type="evidence" value="ECO:0007669"/>
    <property type="project" value="UniProtKB-UniRule"/>
</dbReference>
<dbReference type="AlphaFoldDB" id="A0AA34WIC8"/>
<dbReference type="GO" id="GO:0005737">
    <property type="term" value="C:cytoplasm"/>
    <property type="evidence" value="ECO:0007669"/>
    <property type="project" value="UniProtKB-SubCell"/>
</dbReference>
<feature type="binding site" evidence="5">
    <location>
        <begin position="61"/>
        <end position="63"/>
    </location>
    <ligand>
        <name>AMP</name>
        <dbReference type="ChEBI" id="CHEBI:456215"/>
    </ligand>
</feature>
<dbReference type="NCBIfam" id="TIGR01351">
    <property type="entry name" value="adk"/>
    <property type="match status" value="1"/>
</dbReference>
<evidence type="ECO:0000256" key="3">
    <source>
        <dbReference type="ARBA" id="ARBA00022741"/>
    </source>
</evidence>
<evidence type="ECO:0000256" key="2">
    <source>
        <dbReference type="ARBA" id="ARBA00022727"/>
    </source>
</evidence>
<evidence type="ECO:0000313" key="8">
    <source>
        <dbReference type="EMBL" id="AEB41835.1"/>
    </source>
</evidence>
<dbReference type="Gene3D" id="3.40.50.300">
    <property type="entry name" value="P-loop containing nucleotide triphosphate hydrolases"/>
    <property type="match status" value="1"/>
</dbReference>
<dbReference type="SUPFAM" id="SSF52540">
    <property type="entry name" value="P-loop containing nucleoside triphosphate hydrolases"/>
    <property type="match status" value="1"/>
</dbReference>
<evidence type="ECO:0000256" key="4">
    <source>
        <dbReference type="ARBA" id="ARBA00022777"/>
    </source>
</evidence>
<protein>
    <recommendedName>
        <fullName evidence="5 7">Adenylate kinase</fullName>
        <shortName evidence="5">AK</shortName>
        <ecNumber evidence="5 7">2.7.4.3</ecNumber>
    </recommendedName>
    <alternativeName>
        <fullName evidence="5">ATP-AMP transphosphorylase</fullName>
    </alternativeName>
    <alternativeName>
        <fullName evidence="5">ATP:AMP phosphotransferase</fullName>
    </alternativeName>
    <alternativeName>
        <fullName evidence="5">Adenylate monophosphate kinase</fullName>
    </alternativeName>
</protein>
<evidence type="ECO:0000256" key="6">
    <source>
        <dbReference type="RuleBase" id="RU003330"/>
    </source>
</evidence>
<feature type="binding site" evidence="5">
    <location>
        <begin position="89"/>
        <end position="92"/>
    </location>
    <ligand>
        <name>AMP</name>
        <dbReference type="ChEBI" id="CHEBI:456215"/>
    </ligand>
</feature>
<keyword evidence="9" id="KW-1185">Reference proteome</keyword>
<keyword evidence="5" id="KW-0963">Cytoplasm</keyword>
<dbReference type="InterPro" id="IPR006259">
    <property type="entry name" value="Adenyl_kin_sub"/>
</dbReference>
<feature type="binding site" evidence="5">
    <location>
        <position position="35"/>
    </location>
    <ligand>
        <name>AMP</name>
        <dbReference type="ChEBI" id="CHEBI:456215"/>
    </ligand>
</feature>
<dbReference type="GeneID" id="99718863"/>
<dbReference type="HAMAP" id="MF_00235">
    <property type="entry name" value="Adenylate_kinase_Adk"/>
    <property type="match status" value="1"/>
</dbReference>
<proteinExistence type="inferred from homology"/>
<dbReference type="PRINTS" id="PR00094">
    <property type="entry name" value="ADENYLTKNASE"/>
</dbReference>
<feature type="binding site" evidence="5">
    <location>
        <position position="170"/>
    </location>
    <ligand>
        <name>AMP</name>
        <dbReference type="ChEBI" id="CHEBI:456215"/>
    </ligand>
</feature>
<dbReference type="InterPro" id="IPR033690">
    <property type="entry name" value="Adenylat_kinase_CS"/>
</dbReference>
<evidence type="ECO:0000256" key="1">
    <source>
        <dbReference type="ARBA" id="ARBA00022679"/>
    </source>
</evidence>
<keyword evidence="3 5" id="KW-0547">Nucleotide-binding</keyword>
<feature type="binding site" evidence="5">
    <location>
        <position position="198"/>
    </location>
    <ligand>
        <name>ATP</name>
        <dbReference type="ChEBI" id="CHEBI:30616"/>
    </ligand>
</feature>
<dbReference type="EC" id="2.7.4.3" evidence="5 7"/>
<reference evidence="8 9" key="1">
    <citation type="journal article" date="2011" name="J. Bacteriol.">
        <title>Genome sequence of the obligate intracellular animal pathogen Chlamydia pecorum E58.</title>
        <authorList>
            <person name="Mojica S."/>
            <person name="Huot Creasy H."/>
            <person name="Daugherty S."/>
            <person name="Read T.D."/>
            <person name="Kim T."/>
            <person name="Kaltenboeck B."/>
            <person name="Bavoil P."/>
            <person name="Myers G.S."/>
        </authorList>
    </citation>
    <scope>NUCLEOTIDE SEQUENCE [LARGE SCALE GENOMIC DNA]</scope>
    <source>
        <strain evidence="8 9">E58</strain>
    </source>
</reference>
<dbReference type="GO" id="GO:0005524">
    <property type="term" value="F:ATP binding"/>
    <property type="evidence" value="ECO:0007669"/>
    <property type="project" value="UniProtKB-UniRule"/>
</dbReference>
<accession>A0AA34WIC8</accession>
<dbReference type="Pfam" id="PF00406">
    <property type="entry name" value="ADK"/>
    <property type="match status" value="1"/>
</dbReference>
<dbReference type="EMBL" id="CP002608">
    <property type="protein sequence ID" value="AEB41835.1"/>
    <property type="molecule type" value="Genomic_DNA"/>
</dbReference>
<dbReference type="InterPro" id="IPR000850">
    <property type="entry name" value="Adenylat/UMP-CMP_kin"/>
</dbReference>
<dbReference type="PROSITE" id="PS00113">
    <property type="entry name" value="ADENYLATE_KINASE"/>
    <property type="match status" value="1"/>
</dbReference>
<feature type="binding site" evidence="5">
    <location>
        <position position="159"/>
    </location>
    <ligand>
        <name>AMP</name>
        <dbReference type="ChEBI" id="CHEBI:456215"/>
    </ligand>
</feature>
<sequence>MHKGFVYIIMGLPGSGKGTQSQHLSTKLGIPHISSGDLLRSAIKKNSPLGIEIKKNLDQGLFVPDDLIWSLVSHRLEEPDCSCGAIVDGFPRNLDQAHKLNDFLETLGFDYRVIFLEVSKEQIIRRISSRYICPSCHRVYKQKEDISACSVCHTALVQRSDDDPKVVEQRLEVYLESTVPVIAYYESLGKVARISAEHSEEEVFQSILQCSVV</sequence>
<dbReference type="RefSeq" id="WP_013712913.1">
    <property type="nucleotide sequence ID" value="NC_015408.1"/>
</dbReference>
<dbReference type="InterPro" id="IPR027417">
    <property type="entry name" value="P-loop_NTPase"/>
</dbReference>
<feature type="binding site" evidence="5">
    <location>
        <position position="130"/>
    </location>
    <ligand>
        <name>ATP</name>
        <dbReference type="ChEBI" id="CHEBI:30616"/>
    </ligand>
</feature>
<comment type="domain">
    <text evidence="5">Consists of three domains, a large central CORE domain and two small peripheral domains, NMPbind and LID, which undergo movements during catalysis. The LID domain closes over the site of phosphoryl transfer upon ATP binding. Assembling and dissambling the active center during each catalytic cycle provides an effective means to prevent ATP hydrolysis.</text>
</comment>
<feature type="binding site" evidence="5">
    <location>
        <position position="40"/>
    </location>
    <ligand>
        <name>AMP</name>
        <dbReference type="ChEBI" id="CHEBI:456215"/>
    </ligand>
</feature>
<name>A0AA34WIC8_CHLPE</name>
<organism evidence="8 9">
    <name type="scientific">Chlamydia pecorum (strain ATCC VR-628 / DSM 29919 / E58)</name>
    <name type="common">Chlamydophila pecorum</name>
    <dbReference type="NCBI Taxonomy" id="331635"/>
    <lineage>
        <taxon>Bacteria</taxon>
        <taxon>Pseudomonadati</taxon>
        <taxon>Chlamydiota</taxon>
        <taxon>Chlamydiia</taxon>
        <taxon>Chlamydiales</taxon>
        <taxon>Chlamydiaceae</taxon>
        <taxon>Chlamydia/Chlamydophila group</taxon>
        <taxon>Chlamydia</taxon>
    </lineage>
</organism>
<dbReference type="KEGG" id="cpm:G5S_0898"/>